<dbReference type="Proteomes" id="UP000072421">
    <property type="component" value="Chromosome"/>
</dbReference>
<dbReference type="Pfam" id="PF10881">
    <property type="entry name" value="DUF2726"/>
    <property type="match status" value="1"/>
</dbReference>
<accession>A0A127PC15</accession>
<feature type="domain" description="DUF2726" evidence="1">
    <location>
        <begin position="40"/>
        <end position="151"/>
    </location>
</feature>
<dbReference type="OrthoDB" id="6882268at2"/>
<proteinExistence type="predicted"/>
<dbReference type="InterPro" id="IPR024402">
    <property type="entry name" value="DUF2726"/>
</dbReference>
<gene>
    <name evidence="2" type="ORF">CFter6_2597</name>
</gene>
<evidence type="ECO:0000313" key="3">
    <source>
        <dbReference type="Proteomes" id="UP000072421"/>
    </source>
</evidence>
<organism evidence="2">
    <name type="scientific">Collimonas fungivorans</name>
    <dbReference type="NCBI Taxonomy" id="158899"/>
    <lineage>
        <taxon>Bacteria</taxon>
        <taxon>Pseudomonadati</taxon>
        <taxon>Pseudomonadota</taxon>
        <taxon>Betaproteobacteria</taxon>
        <taxon>Burkholderiales</taxon>
        <taxon>Oxalobacteraceae</taxon>
        <taxon>Collimonas</taxon>
    </lineage>
</organism>
<dbReference type="AlphaFoldDB" id="A0A127PC15"/>
<reference evidence="2 3" key="1">
    <citation type="submission" date="2015-11" db="EMBL/GenBank/DDBJ databases">
        <title>Exploring the genomic traits of fungus-feeding bacterial genus Collimonas.</title>
        <authorList>
            <person name="Song C."/>
            <person name="Schmidt R."/>
            <person name="de Jager V."/>
            <person name="Krzyzanowska D."/>
            <person name="Jongedijk E."/>
            <person name="Cankar K."/>
            <person name="Beekwilder J."/>
            <person name="van Veen A."/>
            <person name="de Boer W."/>
            <person name="van Veen J.A."/>
            <person name="Garbeva P."/>
        </authorList>
    </citation>
    <scope>NUCLEOTIDE SEQUENCE [LARGE SCALE GENOMIC DNA]</scope>
    <source>
        <strain evidence="2 3">Ter6</strain>
    </source>
</reference>
<name>A0A127PC15_9BURK</name>
<dbReference type="RefSeq" id="WP_061540120.1">
    <property type="nucleotide sequence ID" value="NZ_CP013232.1"/>
</dbReference>
<dbReference type="PATRIC" id="fig|158899.10.peg.2591"/>
<dbReference type="EMBL" id="CP013232">
    <property type="protein sequence ID" value="AMO95267.1"/>
    <property type="molecule type" value="Genomic_DNA"/>
</dbReference>
<evidence type="ECO:0000259" key="1">
    <source>
        <dbReference type="Pfam" id="PF10881"/>
    </source>
</evidence>
<evidence type="ECO:0000313" key="2">
    <source>
        <dbReference type="EMBL" id="AMO95267.1"/>
    </source>
</evidence>
<sequence length="200" mass="21345">MLKAFGLIILGLIVLAVIAALASKKGKATDAKSGYQYKSKALLTPNEREMYWELIDALPGYVVLAQVALSSCIDAKKQGGAFNTISAKSLDFVICNGSLDVLAGIEIDDKSHAGAAAQKRDARKNSAMAAAGIKLIRWPAVPLPSIEEIRKIFPAVPLSVAEKSAVEIMQEKKIKILEQQLFGMARKLEGIPQGRKAAGA</sequence>
<protein>
    <recommendedName>
        <fullName evidence="1">DUF2726 domain-containing protein</fullName>
    </recommendedName>
</protein>